<dbReference type="EMBL" id="JACHHY010000005">
    <property type="protein sequence ID" value="MBB5017904.1"/>
    <property type="molecule type" value="Genomic_DNA"/>
</dbReference>
<dbReference type="PANTHER" id="PTHR33525">
    <property type="match status" value="1"/>
</dbReference>
<dbReference type="PANTHER" id="PTHR33525:SF4">
    <property type="entry name" value="CYCLIC DI-GMP PHOSPHODIESTERASE CDGJ"/>
    <property type="match status" value="1"/>
</dbReference>
<keyword evidence="4" id="KW-1185">Reference proteome</keyword>
<organism evidence="3 4">
    <name type="scientific">Chitinivorax tropicus</name>
    <dbReference type="NCBI Taxonomy" id="714531"/>
    <lineage>
        <taxon>Bacteria</taxon>
        <taxon>Pseudomonadati</taxon>
        <taxon>Pseudomonadota</taxon>
        <taxon>Betaproteobacteria</taxon>
        <taxon>Chitinivorax</taxon>
    </lineage>
</organism>
<reference evidence="3 4" key="1">
    <citation type="submission" date="2020-08" db="EMBL/GenBank/DDBJ databases">
        <title>Genomic Encyclopedia of Type Strains, Phase IV (KMG-IV): sequencing the most valuable type-strain genomes for metagenomic binning, comparative biology and taxonomic classification.</title>
        <authorList>
            <person name="Goeker M."/>
        </authorList>
    </citation>
    <scope>NUCLEOTIDE SEQUENCE [LARGE SCALE GENOMIC DNA]</scope>
    <source>
        <strain evidence="3 4">DSM 27165</strain>
    </source>
</reference>
<dbReference type="SUPFAM" id="SSF109604">
    <property type="entry name" value="HD-domain/PDEase-like"/>
    <property type="match status" value="1"/>
</dbReference>
<dbReference type="Pfam" id="PF00563">
    <property type="entry name" value="EAL"/>
    <property type="match status" value="1"/>
</dbReference>
<dbReference type="InterPro" id="IPR014408">
    <property type="entry name" value="dGMP_Pdiesterase_EAL/HD-GYP"/>
</dbReference>
<dbReference type="PROSITE" id="PS50883">
    <property type="entry name" value="EAL"/>
    <property type="match status" value="1"/>
</dbReference>
<gene>
    <name evidence="3" type="ORF">HNQ59_001174</name>
</gene>
<dbReference type="RefSeq" id="WP_184036378.1">
    <property type="nucleotide sequence ID" value="NZ_JACHHY010000005.1"/>
</dbReference>
<dbReference type="InterPro" id="IPR035919">
    <property type="entry name" value="EAL_sf"/>
</dbReference>
<comment type="caution">
    <text evidence="3">The sequence shown here is derived from an EMBL/GenBank/DDBJ whole genome shotgun (WGS) entry which is preliminary data.</text>
</comment>
<evidence type="ECO:0000313" key="3">
    <source>
        <dbReference type="EMBL" id="MBB5017904.1"/>
    </source>
</evidence>
<dbReference type="Pfam" id="PF08668">
    <property type="entry name" value="HDOD"/>
    <property type="match status" value="1"/>
</dbReference>
<dbReference type="Proteomes" id="UP000575898">
    <property type="component" value="Unassembled WGS sequence"/>
</dbReference>
<dbReference type="InterPro" id="IPR013976">
    <property type="entry name" value="HDOD"/>
</dbReference>
<dbReference type="Gene3D" id="3.20.20.450">
    <property type="entry name" value="EAL domain"/>
    <property type="match status" value="1"/>
</dbReference>
<dbReference type="AlphaFoldDB" id="A0A840MF63"/>
<dbReference type="InterPro" id="IPR052340">
    <property type="entry name" value="RNase_Y/CdgJ"/>
</dbReference>
<protein>
    <submittedName>
        <fullName evidence="3">EAL and modified HD-GYP domain-containing signal transduction protein</fullName>
    </submittedName>
</protein>
<dbReference type="InterPro" id="IPR001633">
    <property type="entry name" value="EAL_dom"/>
</dbReference>
<evidence type="ECO:0000259" key="2">
    <source>
        <dbReference type="PROSITE" id="PS51833"/>
    </source>
</evidence>
<dbReference type="SUPFAM" id="SSF141868">
    <property type="entry name" value="EAL domain-like"/>
    <property type="match status" value="1"/>
</dbReference>
<dbReference type="PIRSF" id="PIRSF003180">
    <property type="entry name" value="DiGMPpdiest_YuxH"/>
    <property type="match status" value="1"/>
</dbReference>
<feature type="domain" description="EAL" evidence="1">
    <location>
        <begin position="1"/>
        <end position="208"/>
    </location>
</feature>
<accession>A0A840MF63</accession>
<name>A0A840MF63_9PROT</name>
<proteinExistence type="predicted"/>
<sequence length="411" mass="45299">MDVNDFFLGRQPVVDRQQQLVGFELLFRRGGQNTAEITDDLSATATVINHACADVGIKEVLGPYFGLINVSADLLLSDTIELLPAEHIVLEILETVDLTPEVIARCHHLRQQGFRLALDDVIHLTPPMQALLPLISIMKLDIPAMSMESVKQVCRELAGSSIKVLAEKIDSADQFLQCKEAGVSLFQGYYFARPTIISGKATSPSETTLLRLLGLMVGDAETEEIEQCLKLSADLSINLMKMVNSVASGLNYKINSLHHAITVLGRRQLQRWLQLLLYTHGRQDQSGPSPLMQLASTRGRLMELLAARISPADKAMQERAFTVGLLSLLDALLNKPAIELLPPLNLADDINQALLDRSGPLGELLQLVVQTELIDSQQYCPILPRGLNAAEFNQIQAEALCWVNELTAEMH</sequence>
<dbReference type="PROSITE" id="PS51833">
    <property type="entry name" value="HDOD"/>
    <property type="match status" value="1"/>
</dbReference>
<feature type="domain" description="HDOD" evidence="2">
    <location>
        <begin position="202"/>
        <end position="393"/>
    </location>
</feature>
<evidence type="ECO:0000259" key="1">
    <source>
        <dbReference type="PROSITE" id="PS50883"/>
    </source>
</evidence>
<dbReference type="Gene3D" id="1.10.3210.10">
    <property type="entry name" value="Hypothetical protein af1432"/>
    <property type="match status" value="1"/>
</dbReference>
<dbReference type="CDD" id="cd01948">
    <property type="entry name" value="EAL"/>
    <property type="match status" value="1"/>
</dbReference>
<evidence type="ECO:0000313" key="4">
    <source>
        <dbReference type="Proteomes" id="UP000575898"/>
    </source>
</evidence>
<dbReference type="SMART" id="SM00052">
    <property type="entry name" value="EAL"/>
    <property type="match status" value="1"/>
</dbReference>